<organism evidence="1 2">
    <name type="scientific">Sphingobacterium siyangense</name>
    <dbReference type="NCBI Taxonomy" id="459529"/>
    <lineage>
        <taxon>Bacteria</taxon>
        <taxon>Pseudomonadati</taxon>
        <taxon>Bacteroidota</taxon>
        <taxon>Sphingobacteriia</taxon>
        <taxon>Sphingobacteriales</taxon>
        <taxon>Sphingobacteriaceae</taxon>
        <taxon>Sphingobacterium</taxon>
    </lineage>
</organism>
<dbReference type="RefSeq" id="WP_120336703.1">
    <property type="nucleotide sequence ID" value="NZ_JBPFRJ010000002.1"/>
</dbReference>
<dbReference type="AlphaFoldDB" id="A0A420FBE0"/>
<dbReference type="EMBL" id="MCAQ01000030">
    <property type="protein sequence ID" value="RKF30175.1"/>
    <property type="molecule type" value="Genomic_DNA"/>
</dbReference>
<evidence type="ECO:0000313" key="1">
    <source>
        <dbReference type="EMBL" id="RKF30175.1"/>
    </source>
</evidence>
<dbReference type="Proteomes" id="UP000286402">
    <property type="component" value="Unassembled WGS sequence"/>
</dbReference>
<keyword evidence="2" id="KW-1185">Reference proteome</keyword>
<protein>
    <submittedName>
        <fullName evidence="1">Uncharacterized protein</fullName>
    </submittedName>
</protein>
<proteinExistence type="predicted"/>
<sequence>MRKENLLKLGALLLFCIPFISKSQSTYLVIPDTRSVATAPGDYVRSLKSDFKMGTSVGLPDATYHTLVGLRGWSDDSGGPAHEMAFSNSKGIYYRTGTLAAGWGIWRKILVENTAGNVGIGTDVPKEKLSVNGKIRAQEVKVETANWPDYVFTDGYQLPTLKETAEFIEKNKHLPGVPKAAEVEENGLSLGEMNRILMQKVEELTLHLIEKDKKIEKQDEILSNVLERLKKLER</sequence>
<comment type="caution">
    <text evidence="1">The sequence shown here is derived from an EMBL/GenBank/DDBJ whole genome shotgun (WGS) entry which is preliminary data.</text>
</comment>
<reference evidence="1 2" key="1">
    <citation type="submission" date="2016-07" db="EMBL/GenBank/DDBJ databases">
        <title>Genome analysis of Sphingobacterium siyangense T12B17.</title>
        <authorList>
            <person name="Xu D."/>
            <person name="Su Y."/>
            <person name="Zheng S."/>
        </authorList>
    </citation>
    <scope>NUCLEOTIDE SEQUENCE [LARGE SCALE GENOMIC DNA]</scope>
    <source>
        <strain evidence="1 2">T12B17</strain>
    </source>
</reference>
<accession>A0A420FBE0</accession>
<gene>
    <name evidence="1" type="ORF">BCY89_20465</name>
</gene>
<evidence type="ECO:0000313" key="2">
    <source>
        <dbReference type="Proteomes" id="UP000286402"/>
    </source>
</evidence>
<name>A0A420FBE0_9SPHI</name>